<protein>
    <recommendedName>
        <fullName evidence="2 7">Thioredoxin</fullName>
    </recommendedName>
</protein>
<evidence type="ECO:0000256" key="2">
    <source>
        <dbReference type="ARBA" id="ARBA00020570"/>
    </source>
</evidence>
<keyword evidence="5" id="KW-1015">Disulfide bond</keyword>
<feature type="domain" description="Thioredoxin" evidence="9">
    <location>
        <begin position="1"/>
        <end position="102"/>
    </location>
</feature>
<evidence type="ECO:0000259" key="9">
    <source>
        <dbReference type="PROSITE" id="PS51352"/>
    </source>
</evidence>
<comment type="similarity">
    <text evidence="1 8">Belongs to the thioredoxin family.</text>
</comment>
<dbReference type="PANTHER" id="PTHR45663">
    <property type="entry name" value="GEO12009P1"/>
    <property type="match status" value="1"/>
</dbReference>
<evidence type="ECO:0000256" key="5">
    <source>
        <dbReference type="ARBA" id="ARBA00023157"/>
    </source>
</evidence>
<evidence type="ECO:0000256" key="4">
    <source>
        <dbReference type="ARBA" id="ARBA00022982"/>
    </source>
</evidence>
<dbReference type="CDD" id="cd02947">
    <property type="entry name" value="TRX_family"/>
    <property type="match status" value="1"/>
</dbReference>
<evidence type="ECO:0000256" key="1">
    <source>
        <dbReference type="ARBA" id="ARBA00008987"/>
    </source>
</evidence>
<evidence type="ECO:0000256" key="6">
    <source>
        <dbReference type="ARBA" id="ARBA00023284"/>
    </source>
</evidence>
<dbReference type="EMBL" id="CP101620">
    <property type="protein sequence ID" value="UTY38490.1"/>
    <property type="molecule type" value="Genomic_DNA"/>
</dbReference>
<keyword evidence="4" id="KW-0249">Electron transport</keyword>
<proteinExistence type="inferred from homology"/>
<dbReference type="Pfam" id="PF00085">
    <property type="entry name" value="Thioredoxin"/>
    <property type="match status" value="1"/>
</dbReference>
<reference evidence="10" key="1">
    <citation type="submission" date="2022-07" db="EMBL/GenBank/DDBJ databases">
        <title>Faecal culturing of patients with breast cancer.</title>
        <authorList>
            <person name="Teng N.M.Y."/>
            <person name="Kiu R."/>
            <person name="Evans R."/>
            <person name="Baker D.J."/>
            <person name="Zenner C."/>
            <person name="Robinson S.D."/>
            <person name="Hall L.J."/>
        </authorList>
    </citation>
    <scope>NUCLEOTIDE SEQUENCE</scope>
    <source>
        <strain evidence="10">LH1062</strain>
    </source>
</reference>
<dbReference type="SUPFAM" id="SSF52833">
    <property type="entry name" value="Thioredoxin-like"/>
    <property type="match status" value="1"/>
</dbReference>
<organism evidence="10 11">
    <name type="scientific">Allocoprobacillus halotolerans</name>
    <dbReference type="NCBI Taxonomy" id="2944914"/>
    <lineage>
        <taxon>Bacteria</taxon>
        <taxon>Bacillati</taxon>
        <taxon>Bacillota</taxon>
        <taxon>Erysipelotrichia</taxon>
        <taxon>Erysipelotrichales</taxon>
        <taxon>Erysipelotrichaceae</taxon>
        <taxon>Allocoprobacillus</taxon>
    </lineage>
</organism>
<keyword evidence="3" id="KW-0813">Transport</keyword>
<dbReference type="PRINTS" id="PR00421">
    <property type="entry name" value="THIOREDOXIN"/>
</dbReference>
<dbReference type="NCBIfam" id="TIGR01068">
    <property type="entry name" value="thioredoxin"/>
    <property type="match status" value="1"/>
</dbReference>
<sequence length="102" mass="11309">MSKVLHVNSQEFQDVVAQNDLVLVDFFANWCGPCKMLAPSIDKLASEHPEAKVVKVDVDQEASLAMQFGVQSIPTLIVFKNGQAVNRQLGFVPYDTLESMLK</sequence>
<dbReference type="InterPro" id="IPR005746">
    <property type="entry name" value="Thioredoxin"/>
</dbReference>
<dbReference type="Gene3D" id="3.40.30.10">
    <property type="entry name" value="Glutaredoxin"/>
    <property type="match status" value="1"/>
</dbReference>
<evidence type="ECO:0000256" key="7">
    <source>
        <dbReference type="NCBIfam" id="TIGR01068"/>
    </source>
</evidence>
<dbReference type="Proteomes" id="UP001060112">
    <property type="component" value="Chromosome"/>
</dbReference>
<dbReference type="InterPro" id="IPR013766">
    <property type="entry name" value="Thioredoxin_domain"/>
</dbReference>
<dbReference type="InterPro" id="IPR017937">
    <property type="entry name" value="Thioredoxin_CS"/>
</dbReference>
<evidence type="ECO:0000313" key="10">
    <source>
        <dbReference type="EMBL" id="UTY38490.1"/>
    </source>
</evidence>
<keyword evidence="6" id="KW-0676">Redox-active center</keyword>
<keyword evidence="11" id="KW-1185">Reference proteome</keyword>
<evidence type="ECO:0000313" key="11">
    <source>
        <dbReference type="Proteomes" id="UP001060112"/>
    </source>
</evidence>
<evidence type="ECO:0000256" key="8">
    <source>
        <dbReference type="PIRNR" id="PIRNR000077"/>
    </source>
</evidence>
<dbReference type="PIRSF" id="PIRSF000077">
    <property type="entry name" value="Thioredoxin"/>
    <property type="match status" value="1"/>
</dbReference>
<dbReference type="PROSITE" id="PS00194">
    <property type="entry name" value="THIOREDOXIN_1"/>
    <property type="match status" value="1"/>
</dbReference>
<dbReference type="RefSeq" id="WP_290138834.1">
    <property type="nucleotide sequence ID" value="NZ_CP101620.1"/>
</dbReference>
<name>A0ABY5I3E8_9FIRM</name>
<dbReference type="PANTHER" id="PTHR45663:SF11">
    <property type="entry name" value="GEO12009P1"/>
    <property type="match status" value="1"/>
</dbReference>
<dbReference type="InterPro" id="IPR036249">
    <property type="entry name" value="Thioredoxin-like_sf"/>
</dbReference>
<gene>
    <name evidence="10" type="primary">trxA</name>
    <name evidence="10" type="ORF">NMU03_12645</name>
</gene>
<accession>A0ABY5I3E8</accession>
<evidence type="ECO:0000256" key="3">
    <source>
        <dbReference type="ARBA" id="ARBA00022448"/>
    </source>
</evidence>
<dbReference type="PROSITE" id="PS51352">
    <property type="entry name" value="THIOREDOXIN_2"/>
    <property type="match status" value="1"/>
</dbReference>